<name>A0A8J5Y0U9_DIALT</name>
<reference evidence="4" key="1">
    <citation type="submission" date="2021-05" db="EMBL/GenBank/DDBJ databases">
        <title>The genome of the haptophyte Pavlova lutheri (Diacronema luteri, Pavlovales) - a model for lipid biosynthesis in eukaryotic algae.</title>
        <authorList>
            <person name="Hulatt C.J."/>
            <person name="Posewitz M.C."/>
        </authorList>
    </citation>
    <scope>NUCLEOTIDE SEQUENCE</scope>
    <source>
        <strain evidence="4">NIVA-4/92</strain>
    </source>
</reference>
<dbReference type="PANTHER" id="PTHR43542">
    <property type="entry name" value="METHYLTRANSFERASE"/>
    <property type="match status" value="1"/>
</dbReference>
<feature type="chain" id="PRO_5035246870" evidence="3">
    <location>
        <begin position="23"/>
        <end position="316"/>
    </location>
</feature>
<evidence type="ECO:0000256" key="1">
    <source>
        <dbReference type="ARBA" id="ARBA00022603"/>
    </source>
</evidence>
<keyword evidence="1" id="KW-0489">Methyltransferase</keyword>
<protein>
    <submittedName>
        <fullName evidence="4">Uncharacterized protein</fullName>
    </submittedName>
</protein>
<organism evidence="4 5">
    <name type="scientific">Diacronema lutheri</name>
    <name type="common">Unicellular marine alga</name>
    <name type="synonym">Monochrysis lutheri</name>
    <dbReference type="NCBI Taxonomy" id="2081491"/>
    <lineage>
        <taxon>Eukaryota</taxon>
        <taxon>Haptista</taxon>
        <taxon>Haptophyta</taxon>
        <taxon>Pavlovophyceae</taxon>
        <taxon>Pavlovales</taxon>
        <taxon>Pavlovaceae</taxon>
        <taxon>Diacronema</taxon>
    </lineage>
</organism>
<dbReference type="SUPFAM" id="SSF53335">
    <property type="entry name" value="S-adenosyl-L-methionine-dependent methyltransferases"/>
    <property type="match status" value="1"/>
</dbReference>
<evidence type="ECO:0000313" key="4">
    <source>
        <dbReference type="EMBL" id="KAG8469225.1"/>
    </source>
</evidence>
<dbReference type="GO" id="GO:0008168">
    <property type="term" value="F:methyltransferase activity"/>
    <property type="evidence" value="ECO:0007669"/>
    <property type="project" value="UniProtKB-KW"/>
</dbReference>
<proteinExistence type="predicted"/>
<dbReference type="InterPro" id="IPR029063">
    <property type="entry name" value="SAM-dependent_MTases_sf"/>
</dbReference>
<evidence type="ECO:0000313" key="5">
    <source>
        <dbReference type="Proteomes" id="UP000751190"/>
    </source>
</evidence>
<dbReference type="GO" id="GO:0031167">
    <property type="term" value="P:rRNA methylation"/>
    <property type="evidence" value="ECO:0007669"/>
    <property type="project" value="InterPro"/>
</dbReference>
<dbReference type="CDD" id="cd02440">
    <property type="entry name" value="AdoMet_MTases"/>
    <property type="match status" value="1"/>
</dbReference>
<evidence type="ECO:0000256" key="2">
    <source>
        <dbReference type="ARBA" id="ARBA00022679"/>
    </source>
</evidence>
<keyword evidence="5" id="KW-1185">Reference proteome</keyword>
<dbReference type="Proteomes" id="UP000751190">
    <property type="component" value="Unassembled WGS sequence"/>
</dbReference>
<keyword evidence="2" id="KW-0808">Transferase</keyword>
<dbReference type="PANTHER" id="PTHR43542:SF1">
    <property type="entry name" value="METHYLTRANSFERASE"/>
    <property type="match status" value="1"/>
</dbReference>
<dbReference type="OMA" id="CTFVDMS"/>
<dbReference type="EMBL" id="JAGTXO010000003">
    <property type="protein sequence ID" value="KAG8469225.1"/>
    <property type="molecule type" value="Genomic_DNA"/>
</dbReference>
<keyword evidence="3" id="KW-0732">Signal</keyword>
<dbReference type="AlphaFoldDB" id="A0A8J5Y0U9"/>
<dbReference type="Pfam" id="PF03602">
    <property type="entry name" value="Cons_hypoth95"/>
    <property type="match status" value="1"/>
</dbReference>
<dbReference type="InterPro" id="IPR004398">
    <property type="entry name" value="RNA_MeTrfase_RsmD"/>
</dbReference>
<evidence type="ECO:0000256" key="3">
    <source>
        <dbReference type="SAM" id="SignalP"/>
    </source>
</evidence>
<gene>
    <name evidence="4" type="ORF">KFE25_007743</name>
</gene>
<accession>A0A8J5Y0U9</accession>
<dbReference type="OrthoDB" id="3548at2759"/>
<comment type="caution">
    <text evidence="4">The sequence shown here is derived from an EMBL/GenBank/DDBJ whole genome shotgun (WGS) entry which is preliminary data.</text>
</comment>
<sequence>MARGRREALAALLALAVVASRAATLATGHAGTARRCVARMGPMRPSGERKFVKKLWKSRRGSLDELELAALSGSTNRTRTSRVDEVLRAPRRIRGAESRQGVDANPREDLRLTISGGEQKGRKLRTPDAYIRPMMAQVRQAMFSMLGELTELGPSTSMLDLFSGSGCVGLEALSRGCQTVASVDFSAKCADVMRYNARACGYEDRHTTVCAKAEDVLADPARFKLRYPFDLITLTPPYEEILYADLIKAVLASPGLGENTVIALEYPEELGVLPAVLGDGKLVGYRNRKYGRTVLAIYVCRPDGSQGGLPHPHEFL</sequence>
<dbReference type="Gene3D" id="3.40.50.150">
    <property type="entry name" value="Vaccinia Virus protein VP39"/>
    <property type="match status" value="1"/>
</dbReference>
<feature type="signal peptide" evidence="3">
    <location>
        <begin position="1"/>
        <end position="22"/>
    </location>
</feature>